<evidence type="ECO:0000313" key="6">
    <source>
        <dbReference type="EMBL" id="TVY07201.1"/>
    </source>
</evidence>
<dbReference type="PROSITE" id="PS51898">
    <property type="entry name" value="TYR_RECOMBINASE"/>
    <property type="match status" value="1"/>
</dbReference>
<dbReference type="PANTHER" id="PTHR30349">
    <property type="entry name" value="PHAGE INTEGRASE-RELATED"/>
    <property type="match status" value="1"/>
</dbReference>
<evidence type="ECO:0000313" key="7">
    <source>
        <dbReference type="Proteomes" id="UP000317036"/>
    </source>
</evidence>
<dbReference type="InterPro" id="IPR013762">
    <property type="entry name" value="Integrase-like_cat_sf"/>
</dbReference>
<dbReference type="Pfam" id="PF00589">
    <property type="entry name" value="Phage_integrase"/>
    <property type="match status" value="1"/>
</dbReference>
<dbReference type="GO" id="GO:0003677">
    <property type="term" value="F:DNA binding"/>
    <property type="evidence" value="ECO:0007669"/>
    <property type="project" value="UniProtKB-UniRule"/>
</dbReference>
<proteinExistence type="predicted"/>
<dbReference type="Gene3D" id="1.10.443.10">
    <property type="entry name" value="Intergrase catalytic core"/>
    <property type="match status" value="1"/>
</dbReference>
<evidence type="ECO:0000259" key="5">
    <source>
        <dbReference type="PROSITE" id="PS51900"/>
    </source>
</evidence>
<reference evidence="6 7" key="1">
    <citation type="submission" date="2019-07" db="EMBL/GenBank/DDBJ databases">
        <authorList>
            <person name="Kim J."/>
        </authorList>
    </citation>
    <scope>NUCLEOTIDE SEQUENCE [LARGE SCALE GENOMIC DNA]</scope>
    <source>
        <strain evidence="6 7">JC52</strain>
    </source>
</reference>
<keyword evidence="2" id="KW-0233">DNA recombination</keyword>
<dbReference type="Proteomes" id="UP000317036">
    <property type="component" value="Unassembled WGS sequence"/>
</dbReference>
<dbReference type="PROSITE" id="PS51900">
    <property type="entry name" value="CB"/>
    <property type="match status" value="1"/>
</dbReference>
<protein>
    <submittedName>
        <fullName evidence="6">Tyrosine-type recombinase/integrase</fullName>
    </submittedName>
</protein>
<organism evidence="6 7">
    <name type="scientific">Paenibacillus cremeus</name>
    <dbReference type="NCBI Taxonomy" id="2163881"/>
    <lineage>
        <taxon>Bacteria</taxon>
        <taxon>Bacillati</taxon>
        <taxon>Bacillota</taxon>
        <taxon>Bacilli</taxon>
        <taxon>Bacillales</taxon>
        <taxon>Paenibacillaceae</taxon>
        <taxon>Paenibacillus</taxon>
    </lineage>
</organism>
<dbReference type="CDD" id="cd01188">
    <property type="entry name" value="INT_RitA_C_like"/>
    <property type="match status" value="1"/>
</dbReference>
<evidence type="ECO:0000256" key="3">
    <source>
        <dbReference type="PROSITE-ProRule" id="PRU01248"/>
    </source>
</evidence>
<feature type="domain" description="Core-binding (CB)" evidence="5">
    <location>
        <begin position="121"/>
        <end position="197"/>
    </location>
</feature>
<name>A0A559K4Y4_9BACL</name>
<dbReference type="PANTHER" id="PTHR30349:SF81">
    <property type="entry name" value="TYROSINE RECOMBINASE XERC"/>
    <property type="match status" value="1"/>
</dbReference>
<dbReference type="InterPro" id="IPR011010">
    <property type="entry name" value="DNA_brk_join_enz"/>
</dbReference>
<dbReference type="InterPro" id="IPR002104">
    <property type="entry name" value="Integrase_catalytic"/>
</dbReference>
<sequence length="418" mass="48261">MGVNSMKEALLSDIIQKTREEVQAFEYRCSTMKHYERYWKDLSNHFARHEAKMYSDQLVDQYVSDMKNQLDTGFISNSKYKNVRRAVYLLKDYVNGGSLHWRRMQKPCQRITRPEWIQILACYARHLQKNLKSVGTIRTYRRIAEQFIEYLELKGSPEVSEITPKDVSSFFPHISIRYPKGLHVVLPTIRSFLTFLEVEKLAAPRLSWAVPQYCHRTIPPVSIVTNEEVKKLLQTINRNTPVGKRDYAVLLLAARTGLRRTDISKIRLCDINWRNNSIEVIQEKTETPVALPLLTDVGNAVADYILNARPKSESPYVFLRHCAPYLQMSSAVCYEVTRKAMDRAHIHQNEGERKGPHCLRHAVASQLLEKETPLSVISTILGHKNKNSTKVYLSTDVKKLRFCALGLTGIEVAREELK</sequence>
<dbReference type="Gene3D" id="1.10.150.130">
    <property type="match status" value="1"/>
</dbReference>
<dbReference type="EMBL" id="VNJI01000041">
    <property type="protein sequence ID" value="TVY07201.1"/>
    <property type="molecule type" value="Genomic_DNA"/>
</dbReference>
<feature type="domain" description="Tyr recombinase" evidence="4">
    <location>
        <begin position="219"/>
        <end position="405"/>
    </location>
</feature>
<dbReference type="InterPro" id="IPR050090">
    <property type="entry name" value="Tyrosine_recombinase_XerCD"/>
</dbReference>
<keyword evidence="1 3" id="KW-0238">DNA-binding</keyword>
<accession>A0A559K4Y4</accession>
<dbReference type="GO" id="GO:0006310">
    <property type="term" value="P:DNA recombination"/>
    <property type="evidence" value="ECO:0007669"/>
    <property type="project" value="UniProtKB-KW"/>
</dbReference>
<dbReference type="SUPFAM" id="SSF56349">
    <property type="entry name" value="DNA breaking-rejoining enzymes"/>
    <property type="match status" value="1"/>
</dbReference>
<evidence type="ECO:0000259" key="4">
    <source>
        <dbReference type="PROSITE" id="PS51898"/>
    </source>
</evidence>
<dbReference type="AlphaFoldDB" id="A0A559K4Y4"/>
<evidence type="ECO:0000256" key="2">
    <source>
        <dbReference type="ARBA" id="ARBA00023172"/>
    </source>
</evidence>
<evidence type="ECO:0000256" key="1">
    <source>
        <dbReference type="ARBA" id="ARBA00023125"/>
    </source>
</evidence>
<keyword evidence="7" id="KW-1185">Reference proteome</keyword>
<comment type="caution">
    <text evidence="6">The sequence shown here is derived from an EMBL/GenBank/DDBJ whole genome shotgun (WGS) entry which is preliminary data.</text>
</comment>
<dbReference type="OrthoDB" id="974902at2"/>
<dbReference type="InterPro" id="IPR010998">
    <property type="entry name" value="Integrase_recombinase_N"/>
</dbReference>
<dbReference type="InterPro" id="IPR044068">
    <property type="entry name" value="CB"/>
</dbReference>
<dbReference type="GO" id="GO:0015074">
    <property type="term" value="P:DNA integration"/>
    <property type="evidence" value="ECO:0007669"/>
    <property type="project" value="InterPro"/>
</dbReference>
<gene>
    <name evidence="6" type="ORF">FPZ49_25160</name>
</gene>